<evidence type="ECO:0000256" key="4">
    <source>
        <dbReference type="ARBA" id="ARBA00022982"/>
    </source>
</evidence>
<dbReference type="PROSITE" id="PS00194">
    <property type="entry name" value="THIOREDOXIN_1"/>
    <property type="match status" value="1"/>
</dbReference>
<feature type="site" description="Contributes to redox potential value" evidence="9">
    <location>
        <position position="36"/>
    </location>
</feature>
<evidence type="ECO:0000256" key="9">
    <source>
        <dbReference type="PIRSR" id="PIRSR000077-1"/>
    </source>
</evidence>
<organism evidence="12 13">
    <name type="scientific">Heliorestis convoluta</name>
    <dbReference type="NCBI Taxonomy" id="356322"/>
    <lineage>
        <taxon>Bacteria</taxon>
        <taxon>Bacillati</taxon>
        <taxon>Bacillota</taxon>
        <taxon>Clostridia</taxon>
        <taxon>Eubacteriales</taxon>
        <taxon>Heliobacteriaceae</taxon>
        <taxon>Heliorestis</taxon>
    </lineage>
</organism>
<dbReference type="CDD" id="cd02947">
    <property type="entry name" value="TRX_family"/>
    <property type="match status" value="1"/>
</dbReference>
<dbReference type="InterPro" id="IPR036249">
    <property type="entry name" value="Thioredoxin-like_sf"/>
</dbReference>
<gene>
    <name evidence="12" type="primary">trxA</name>
    <name evidence="12" type="ORF">FTV88_0529</name>
</gene>
<dbReference type="Pfam" id="PF00085">
    <property type="entry name" value="Thioredoxin"/>
    <property type="match status" value="1"/>
</dbReference>
<sequence>MASEKVVTLTDGNFRSTVLEADKPVLVDFWAAWCGPCKMIAPVIDELANDFDGKAIIGKVNVDDNRQTASEYGIMSIPTLLLFKNGQVVDKAVGFKAKADLAKLINSHL</sequence>
<dbReference type="InterPro" id="IPR005746">
    <property type="entry name" value="Thioredoxin"/>
</dbReference>
<accession>A0A5Q2MWF0</accession>
<keyword evidence="13" id="KW-1185">Reference proteome</keyword>
<feature type="active site" description="Nucleophile" evidence="9">
    <location>
        <position position="34"/>
    </location>
</feature>
<evidence type="ECO:0000259" key="11">
    <source>
        <dbReference type="PROSITE" id="PS51352"/>
    </source>
</evidence>
<dbReference type="GO" id="GO:0005829">
    <property type="term" value="C:cytosol"/>
    <property type="evidence" value="ECO:0007669"/>
    <property type="project" value="TreeGrafter"/>
</dbReference>
<dbReference type="Gene3D" id="3.40.30.10">
    <property type="entry name" value="Glutaredoxin"/>
    <property type="match status" value="1"/>
</dbReference>
<dbReference type="EMBL" id="CP045875">
    <property type="protein sequence ID" value="QGG46708.1"/>
    <property type="molecule type" value="Genomic_DNA"/>
</dbReference>
<dbReference type="PANTHER" id="PTHR45663:SF11">
    <property type="entry name" value="GEO12009P1"/>
    <property type="match status" value="1"/>
</dbReference>
<dbReference type="NCBIfam" id="TIGR01068">
    <property type="entry name" value="thioredoxin"/>
    <property type="match status" value="1"/>
</dbReference>
<evidence type="ECO:0000256" key="7">
    <source>
        <dbReference type="NCBIfam" id="TIGR01068"/>
    </source>
</evidence>
<evidence type="ECO:0000313" key="12">
    <source>
        <dbReference type="EMBL" id="QGG46708.1"/>
    </source>
</evidence>
<comment type="similarity">
    <text evidence="1 8">Belongs to the thioredoxin family.</text>
</comment>
<dbReference type="PRINTS" id="PR00421">
    <property type="entry name" value="THIOREDOXIN"/>
</dbReference>
<feature type="disulfide bond" description="Redox-active" evidence="10">
    <location>
        <begin position="34"/>
        <end position="37"/>
    </location>
</feature>
<dbReference type="AlphaFoldDB" id="A0A5Q2MWF0"/>
<dbReference type="Proteomes" id="UP000366051">
    <property type="component" value="Chromosome"/>
</dbReference>
<dbReference type="InterPro" id="IPR017937">
    <property type="entry name" value="Thioredoxin_CS"/>
</dbReference>
<keyword evidence="6 10" id="KW-0676">Redox-active center</keyword>
<evidence type="ECO:0000313" key="13">
    <source>
        <dbReference type="Proteomes" id="UP000366051"/>
    </source>
</evidence>
<evidence type="ECO:0000256" key="6">
    <source>
        <dbReference type="ARBA" id="ARBA00023284"/>
    </source>
</evidence>
<evidence type="ECO:0000256" key="5">
    <source>
        <dbReference type="ARBA" id="ARBA00023157"/>
    </source>
</evidence>
<dbReference type="OrthoDB" id="9790390at2"/>
<name>A0A5Q2MWF0_9FIRM</name>
<dbReference type="InterPro" id="IPR013766">
    <property type="entry name" value="Thioredoxin_domain"/>
</dbReference>
<feature type="active site" description="Nucleophile" evidence="9">
    <location>
        <position position="37"/>
    </location>
</feature>
<reference evidence="13" key="1">
    <citation type="submission" date="2019-11" db="EMBL/GenBank/DDBJ databases">
        <title>Genome sequence of Heliorestis convoluta strain HH, an alkaliphilic and minimalistic phototrophic bacterium from a soda lake in Egypt.</title>
        <authorList>
            <person name="Dewey E.D."/>
            <person name="Stokes L.M."/>
            <person name="Burchell B.M."/>
            <person name="Shaffer K.N."/>
            <person name="Huntington A.M."/>
            <person name="Baker J.M."/>
            <person name="Nadendla S."/>
            <person name="Giglio M.G."/>
            <person name="Touchman J.W."/>
            <person name="Blankenship R.E."/>
            <person name="Madigan M.T."/>
            <person name="Sattley W.M."/>
        </authorList>
    </citation>
    <scope>NUCLEOTIDE SEQUENCE [LARGE SCALE GENOMIC DNA]</scope>
    <source>
        <strain evidence="13">HH</strain>
    </source>
</reference>
<dbReference type="SUPFAM" id="SSF52833">
    <property type="entry name" value="Thioredoxin-like"/>
    <property type="match status" value="1"/>
</dbReference>
<feature type="site" description="Contributes to redox potential value" evidence="9">
    <location>
        <position position="35"/>
    </location>
</feature>
<keyword evidence="3" id="KW-0813">Transport</keyword>
<evidence type="ECO:0000256" key="10">
    <source>
        <dbReference type="PIRSR" id="PIRSR000077-4"/>
    </source>
</evidence>
<dbReference type="PANTHER" id="PTHR45663">
    <property type="entry name" value="GEO12009P1"/>
    <property type="match status" value="1"/>
</dbReference>
<evidence type="ECO:0000256" key="1">
    <source>
        <dbReference type="ARBA" id="ARBA00008987"/>
    </source>
</evidence>
<dbReference type="PROSITE" id="PS51352">
    <property type="entry name" value="THIOREDOXIN_2"/>
    <property type="match status" value="1"/>
</dbReference>
<dbReference type="GO" id="GO:0045454">
    <property type="term" value="P:cell redox homeostasis"/>
    <property type="evidence" value="ECO:0007669"/>
    <property type="project" value="TreeGrafter"/>
</dbReference>
<evidence type="ECO:0000256" key="3">
    <source>
        <dbReference type="ARBA" id="ARBA00022448"/>
    </source>
</evidence>
<feature type="site" description="Deprotonates C-terminal active site Cys" evidence="9">
    <location>
        <position position="28"/>
    </location>
</feature>
<keyword evidence="4" id="KW-0249">Electron transport</keyword>
<evidence type="ECO:0000256" key="8">
    <source>
        <dbReference type="PIRNR" id="PIRNR000077"/>
    </source>
</evidence>
<dbReference type="FunFam" id="3.40.30.10:FF:000001">
    <property type="entry name" value="Thioredoxin"/>
    <property type="match status" value="1"/>
</dbReference>
<proteinExistence type="inferred from homology"/>
<dbReference type="RefSeq" id="WP_153724228.1">
    <property type="nucleotide sequence ID" value="NZ_CP045875.1"/>
</dbReference>
<dbReference type="PIRSF" id="PIRSF000077">
    <property type="entry name" value="Thioredoxin"/>
    <property type="match status" value="1"/>
</dbReference>
<dbReference type="GO" id="GO:0015035">
    <property type="term" value="F:protein-disulfide reductase activity"/>
    <property type="evidence" value="ECO:0007669"/>
    <property type="project" value="UniProtKB-UniRule"/>
</dbReference>
<keyword evidence="5 10" id="KW-1015">Disulfide bond</keyword>
<dbReference type="KEGG" id="hcv:FTV88_0529"/>
<feature type="domain" description="Thioredoxin" evidence="11">
    <location>
        <begin position="1"/>
        <end position="109"/>
    </location>
</feature>
<evidence type="ECO:0000256" key="2">
    <source>
        <dbReference type="ARBA" id="ARBA00020570"/>
    </source>
</evidence>
<protein>
    <recommendedName>
        <fullName evidence="2 7">Thioredoxin</fullName>
    </recommendedName>
</protein>